<reference evidence="2" key="1">
    <citation type="submission" date="2020-01" db="EMBL/GenBank/DDBJ databases">
        <authorList>
            <person name="Qin S."/>
        </authorList>
    </citation>
    <scope>NUCLEOTIDE SEQUENCE</scope>
    <source>
        <strain evidence="2">CVir17-16-YZ6g</strain>
        <plasmid evidence="2">p17-15-vir-like</plasmid>
    </source>
</reference>
<proteinExistence type="predicted"/>
<keyword evidence="2" id="KW-0614">Plasmid</keyword>
<organism evidence="2">
    <name type="scientific">Klebsiella pneumoniae</name>
    <dbReference type="NCBI Taxonomy" id="573"/>
    <lineage>
        <taxon>Bacteria</taxon>
        <taxon>Pseudomonadati</taxon>
        <taxon>Pseudomonadota</taxon>
        <taxon>Gammaproteobacteria</taxon>
        <taxon>Enterobacterales</taxon>
        <taxon>Enterobacteriaceae</taxon>
        <taxon>Klebsiella/Raoultella group</taxon>
        <taxon>Klebsiella</taxon>
        <taxon>Klebsiella pneumoniae complex</taxon>
    </lineage>
</organism>
<dbReference type="AlphaFoldDB" id="A0A8B0STL5"/>
<protein>
    <submittedName>
        <fullName evidence="2">Transposase</fullName>
    </submittedName>
</protein>
<dbReference type="Pfam" id="PF13276">
    <property type="entry name" value="HTH_21"/>
    <property type="match status" value="1"/>
</dbReference>
<dbReference type="EMBL" id="MN956836">
    <property type="protein sequence ID" value="QTX14204.1"/>
    <property type="molecule type" value="Genomic_DNA"/>
</dbReference>
<sequence length="83" mass="9756">MIMADIFEENYRCYDYRRLHAMLRGNNRVISEKVVRRLMAEEQLVVKRTGRRRYNSYCGEIGPAPEKFTRPGFLVPAGQMRSG</sequence>
<evidence type="ECO:0000313" key="2">
    <source>
        <dbReference type="EMBL" id="QTX14204.1"/>
    </source>
</evidence>
<evidence type="ECO:0000259" key="1">
    <source>
        <dbReference type="Pfam" id="PF13276"/>
    </source>
</evidence>
<feature type="domain" description="HTH-like" evidence="1">
    <location>
        <begin position="3"/>
        <end position="52"/>
    </location>
</feature>
<name>A0A8B0STL5_KLEPN</name>
<dbReference type="InterPro" id="IPR025948">
    <property type="entry name" value="HTH-like_dom"/>
</dbReference>
<geneLocation type="plasmid" evidence="2">
    <name>p17-15-vir-like</name>
</geneLocation>
<accession>A0A8B0STL5</accession>